<protein>
    <submittedName>
        <fullName evidence="1">Uncharacterized protein</fullName>
    </submittedName>
</protein>
<dbReference type="Proteomes" id="UP000008021">
    <property type="component" value="Chromosome 4"/>
</dbReference>
<reference evidence="1" key="2">
    <citation type="submission" date="2018-05" db="EMBL/GenBank/DDBJ databases">
        <title>OmerRS3 (Oryza meridionalis Reference Sequence Version 3).</title>
        <authorList>
            <person name="Zhang J."/>
            <person name="Kudrna D."/>
            <person name="Lee S."/>
            <person name="Talag J."/>
            <person name="Welchert J."/>
            <person name="Wing R.A."/>
        </authorList>
    </citation>
    <scope>NUCLEOTIDE SEQUENCE [LARGE SCALE GENOMIC DNA]</scope>
    <source>
        <strain evidence="1">cv. OR44</strain>
    </source>
</reference>
<evidence type="ECO:0000313" key="1">
    <source>
        <dbReference type="EnsemblPlants" id="OMERI04G15820.1"/>
    </source>
</evidence>
<sequence>MSRTVVTACATSSAPGGGGDDDWKVYFYTPRGLGHAFEASRIAGVREEPWLQEQDFGNFQDRDKMRLEVLSAALQSTTSIEEGGD</sequence>
<keyword evidence="2" id="KW-1185">Reference proteome</keyword>
<reference evidence="1" key="1">
    <citation type="submission" date="2015-04" db="UniProtKB">
        <authorList>
            <consortium name="EnsemblPlants"/>
        </authorList>
    </citation>
    <scope>IDENTIFICATION</scope>
</reference>
<dbReference type="STRING" id="40149.A0A0E0DG75"/>
<accession>A0A0E0DG75</accession>
<dbReference type="AlphaFoldDB" id="A0A0E0DG75"/>
<name>A0A0E0DG75_9ORYZ</name>
<proteinExistence type="predicted"/>
<dbReference type="EnsemblPlants" id="OMERI04G15820.1">
    <property type="protein sequence ID" value="OMERI04G15820.1"/>
    <property type="gene ID" value="OMERI04G15820"/>
</dbReference>
<evidence type="ECO:0000313" key="2">
    <source>
        <dbReference type="Proteomes" id="UP000008021"/>
    </source>
</evidence>
<dbReference type="Gramene" id="OMERI04G15820.1">
    <property type="protein sequence ID" value="OMERI04G15820.1"/>
    <property type="gene ID" value="OMERI04G15820"/>
</dbReference>
<dbReference type="HOGENOM" id="CLU_2516472_0_0_1"/>
<organism evidence="1">
    <name type="scientific">Oryza meridionalis</name>
    <dbReference type="NCBI Taxonomy" id="40149"/>
    <lineage>
        <taxon>Eukaryota</taxon>
        <taxon>Viridiplantae</taxon>
        <taxon>Streptophyta</taxon>
        <taxon>Embryophyta</taxon>
        <taxon>Tracheophyta</taxon>
        <taxon>Spermatophyta</taxon>
        <taxon>Magnoliopsida</taxon>
        <taxon>Liliopsida</taxon>
        <taxon>Poales</taxon>
        <taxon>Poaceae</taxon>
        <taxon>BOP clade</taxon>
        <taxon>Oryzoideae</taxon>
        <taxon>Oryzeae</taxon>
        <taxon>Oryzinae</taxon>
        <taxon>Oryza</taxon>
    </lineage>
</organism>